<keyword evidence="1" id="KW-0812">Transmembrane</keyword>
<keyword evidence="1" id="KW-0472">Membrane</keyword>
<evidence type="ECO:0000313" key="2">
    <source>
        <dbReference type="EMBL" id="TLS48704.1"/>
    </source>
</evidence>
<reference evidence="2 3" key="1">
    <citation type="submission" date="2019-05" db="EMBL/GenBank/DDBJ databases">
        <authorList>
            <person name="Narsing Rao M.P."/>
            <person name="Li W.J."/>
        </authorList>
    </citation>
    <scope>NUCLEOTIDE SEQUENCE [LARGE SCALE GENOMIC DNA]</scope>
    <source>
        <strain evidence="2 3">SYSU_K30003</strain>
    </source>
</reference>
<keyword evidence="1" id="KW-1133">Transmembrane helix</keyword>
<dbReference type="AlphaFoldDB" id="A0A5R9G6U7"/>
<evidence type="ECO:0000256" key="1">
    <source>
        <dbReference type="SAM" id="Phobius"/>
    </source>
</evidence>
<protein>
    <submittedName>
        <fullName evidence="2">Uncharacterized protein</fullName>
    </submittedName>
</protein>
<dbReference type="EMBL" id="VCIW01000030">
    <property type="protein sequence ID" value="TLS48704.1"/>
    <property type="molecule type" value="Genomic_DNA"/>
</dbReference>
<proteinExistence type="predicted"/>
<name>A0A5R9G6U7_9BACL</name>
<accession>A0A5R9G6U7</accession>
<feature type="transmembrane region" description="Helical" evidence="1">
    <location>
        <begin position="7"/>
        <end position="26"/>
    </location>
</feature>
<gene>
    <name evidence="2" type="ORF">FE782_29115</name>
</gene>
<feature type="transmembrane region" description="Helical" evidence="1">
    <location>
        <begin position="38"/>
        <end position="58"/>
    </location>
</feature>
<comment type="caution">
    <text evidence="2">The sequence shown here is derived from an EMBL/GenBank/DDBJ whole genome shotgun (WGS) entry which is preliminary data.</text>
</comment>
<dbReference type="Proteomes" id="UP000309676">
    <property type="component" value="Unassembled WGS sequence"/>
</dbReference>
<dbReference type="RefSeq" id="WP_138197872.1">
    <property type="nucleotide sequence ID" value="NZ_VCIW01000030.1"/>
</dbReference>
<evidence type="ECO:0000313" key="3">
    <source>
        <dbReference type="Proteomes" id="UP000309676"/>
    </source>
</evidence>
<organism evidence="2 3">
    <name type="scientific">Paenibacillus antri</name>
    <dbReference type="NCBI Taxonomy" id="2582848"/>
    <lineage>
        <taxon>Bacteria</taxon>
        <taxon>Bacillati</taxon>
        <taxon>Bacillota</taxon>
        <taxon>Bacilli</taxon>
        <taxon>Bacillales</taxon>
        <taxon>Paenibacillaceae</taxon>
        <taxon>Paenibacillus</taxon>
    </lineage>
</organism>
<keyword evidence="3" id="KW-1185">Reference proteome</keyword>
<sequence length="61" mass="6914">MMRASSFLNGLSFALLLLNFAILVLHHFKLLLILPSLLYKPLFAATILLVLIAQLLSFMKR</sequence>